<feature type="domain" description="DUF7722" evidence="1">
    <location>
        <begin position="90"/>
        <end position="135"/>
    </location>
</feature>
<evidence type="ECO:0000313" key="3">
    <source>
        <dbReference type="Proteomes" id="UP000317650"/>
    </source>
</evidence>
<reference evidence="2 3" key="1">
    <citation type="journal article" date="2019" name="Nat. Plants">
        <title>Genome sequencing of Musa balbisiana reveals subgenome evolution and function divergence in polyploid bananas.</title>
        <authorList>
            <person name="Yao X."/>
        </authorList>
    </citation>
    <scope>NUCLEOTIDE SEQUENCE [LARGE SCALE GENOMIC DNA]</scope>
    <source>
        <strain evidence="3">cv. DH-PKW</strain>
        <tissue evidence="2">Leaves</tissue>
    </source>
</reference>
<dbReference type="AlphaFoldDB" id="A0A4V4H3S1"/>
<dbReference type="Pfam" id="PF24847">
    <property type="entry name" value="DUF7722"/>
    <property type="match status" value="1"/>
</dbReference>
<evidence type="ECO:0000313" key="2">
    <source>
        <dbReference type="EMBL" id="THU49366.1"/>
    </source>
</evidence>
<organism evidence="2 3">
    <name type="scientific">Musa balbisiana</name>
    <name type="common">Banana</name>
    <dbReference type="NCBI Taxonomy" id="52838"/>
    <lineage>
        <taxon>Eukaryota</taxon>
        <taxon>Viridiplantae</taxon>
        <taxon>Streptophyta</taxon>
        <taxon>Embryophyta</taxon>
        <taxon>Tracheophyta</taxon>
        <taxon>Spermatophyta</taxon>
        <taxon>Magnoliopsida</taxon>
        <taxon>Liliopsida</taxon>
        <taxon>Zingiberales</taxon>
        <taxon>Musaceae</taxon>
        <taxon>Musa</taxon>
    </lineage>
</organism>
<keyword evidence="3" id="KW-1185">Reference proteome</keyword>
<gene>
    <name evidence="2" type="ORF">C4D60_Mb06t08820</name>
</gene>
<comment type="caution">
    <text evidence="2">The sequence shown here is derived from an EMBL/GenBank/DDBJ whole genome shotgun (WGS) entry which is preliminary data.</text>
</comment>
<dbReference type="PANTHER" id="PTHR33513">
    <property type="entry name" value="OS06G0523300 PROTEIN"/>
    <property type="match status" value="1"/>
</dbReference>
<dbReference type="InterPro" id="IPR056139">
    <property type="entry name" value="DUF7722"/>
</dbReference>
<protein>
    <recommendedName>
        <fullName evidence="1">DUF7722 domain-containing protein</fullName>
    </recommendedName>
</protein>
<evidence type="ECO:0000259" key="1">
    <source>
        <dbReference type="Pfam" id="PF24847"/>
    </source>
</evidence>
<proteinExistence type="predicted"/>
<dbReference type="Proteomes" id="UP000317650">
    <property type="component" value="Chromosome 6"/>
</dbReference>
<sequence>MSRPRRSRLVARLAAKHGRRSGYSGTMAEELRQDAGCTTPEKASIGHFLGQEMSSPTKKPSCSEVAAKPWAAFRVQWHDGEESFKMPLHYPRYTKAQYEAMEEAQLDFLLKEYGLPCRGDVAEKRKDAIGHFLWSQD</sequence>
<accession>A0A4V4H3S1</accession>
<dbReference type="PANTHER" id="PTHR33513:SF4">
    <property type="entry name" value="GB|AAF04428.1"/>
    <property type="match status" value="1"/>
</dbReference>
<name>A0A4V4H3S1_MUSBA</name>
<dbReference type="EMBL" id="PYDT01000009">
    <property type="protein sequence ID" value="THU49366.1"/>
    <property type="molecule type" value="Genomic_DNA"/>
</dbReference>